<gene>
    <name evidence="4" type="ORF">UFOPK4410_00271</name>
</gene>
<dbReference type="Pfam" id="PF00041">
    <property type="entry name" value="fn3"/>
    <property type="match status" value="3"/>
</dbReference>
<dbReference type="InterPro" id="IPR003961">
    <property type="entry name" value="FN3_dom"/>
</dbReference>
<accession>A0A6J7VUV4</accession>
<evidence type="ECO:0000259" key="3">
    <source>
        <dbReference type="PROSITE" id="PS50853"/>
    </source>
</evidence>
<dbReference type="EMBL" id="CAFBRV010000013">
    <property type="protein sequence ID" value="CAB5106435.1"/>
    <property type="molecule type" value="Genomic_DNA"/>
</dbReference>
<dbReference type="InterPro" id="IPR050964">
    <property type="entry name" value="Striated_Muscle_Regulatory"/>
</dbReference>
<dbReference type="InterPro" id="IPR013783">
    <property type="entry name" value="Ig-like_fold"/>
</dbReference>
<evidence type="ECO:0000313" key="4">
    <source>
        <dbReference type="EMBL" id="CAB5106435.1"/>
    </source>
</evidence>
<dbReference type="Gene3D" id="2.60.40.10">
    <property type="entry name" value="Immunoglobulins"/>
    <property type="match status" value="3"/>
</dbReference>
<name>A0A6J7VUV4_9ZZZZ</name>
<dbReference type="InterPro" id="IPR036116">
    <property type="entry name" value="FN3_sf"/>
</dbReference>
<sequence>MTYISSKNHSLSNRYNFVLVILISLVFSVTQSPYSFGANPPSAPQYVEPMSDTNQVAITWDPPSSNGGEALLTYTARIWSLPPPTTSAVLASCTTTQLGCIVSGLTSGTVYYVDVIASNSAGPGAPSASRSISPGAAGKPPSAVTATSDAKGLITVKWMPLTSAGTGTFAWYRAEVFTESEIGIGSYSGYCTSGAITDSSCLIGGLKLGATYYVQVRTYTSLGSGFPSFPRVKIIAGTPAAPSATPSPTKTLPSSTASPQESSSPSQSNSSKATPIATGKAISSSPPQSVKVVALSKALRVSWSPPKYTGGLKILGYRVQAFGAGYDVLMHECRTSAKVLTCTLKNLGPKQVYQGAVYVVFAGKESQGSKGFRVITKS</sequence>
<organism evidence="4">
    <name type="scientific">freshwater metagenome</name>
    <dbReference type="NCBI Taxonomy" id="449393"/>
    <lineage>
        <taxon>unclassified sequences</taxon>
        <taxon>metagenomes</taxon>
        <taxon>ecological metagenomes</taxon>
    </lineage>
</organism>
<dbReference type="PANTHER" id="PTHR13817">
    <property type="entry name" value="TITIN"/>
    <property type="match status" value="1"/>
</dbReference>
<evidence type="ECO:0000256" key="2">
    <source>
        <dbReference type="SAM" id="MobiDB-lite"/>
    </source>
</evidence>
<feature type="domain" description="Fibronectin type-III" evidence="3">
    <location>
        <begin position="286"/>
        <end position="378"/>
    </location>
</feature>
<dbReference type="SUPFAM" id="SSF49265">
    <property type="entry name" value="Fibronectin type III"/>
    <property type="match status" value="2"/>
</dbReference>
<dbReference type="PROSITE" id="PS50853">
    <property type="entry name" value="FN3"/>
    <property type="match status" value="3"/>
</dbReference>
<dbReference type="PANTHER" id="PTHR13817:SF73">
    <property type="entry name" value="FIBRONECTIN TYPE-III DOMAIN-CONTAINING PROTEIN"/>
    <property type="match status" value="1"/>
</dbReference>
<feature type="domain" description="Fibronectin type-III" evidence="3">
    <location>
        <begin position="40"/>
        <end position="137"/>
    </location>
</feature>
<protein>
    <submittedName>
        <fullName evidence="4">Unannotated protein</fullName>
    </submittedName>
</protein>
<dbReference type="CDD" id="cd00063">
    <property type="entry name" value="FN3"/>
    <property type="match status" value="3"/>
</dbReference>
<dbReference type="AlphaFoldDB" id="A0A6J7VUV4"/>
<feature type="region of interest" description="Disordered" evidence="2">
    <location>
        <begin position="240"/>
        <end position="284"/>
    </location>
</feature>
<reference evidence="4" key="1">
    <citation type="submission" date="2020-05" db="EMBL/GenBank/DDBJ databases">
        <authorList>
            <person name="Chiriac C."/>
            <person name="Salcher M."/>
            <person name="Ghai R."/>
            <person name="Kavagutti S V."/>
        </authorList>
    </citation>
    <scope>NUCLEOTIDE SEQUENCE</scope>
</reference>
<dbReference type="SMART" id="SM00060">
    <property type="entry name" value="FN3"/>
    <property type="match status" value="3"/>
</dbReference>
<feature type="compositionally biased region" description="Low complexity" evidence="2">
    <location>
        <begin position="240"/>
        <end position="275"/>
    </location>
</feature>
<keyword evidence="1" id="KW-0677">Repeat</keyword>
<feature type="domain" description="Fibronectin type-III" evidence="3">
    <location>
        <begin position="140"/>
        <end position="241"/>
    </location>
</feature>
<proteinExistence type="predicted"/>
<evidence type="ECO:0000256" key="1">
    <source>
        <dbReference type="ARBA" id="ARBA00022737"/>
    </source>
</evidence>